<evidence type="ECO:0000313" key="2">
    <source>
        <dbReference type="Proteomes" id="UP000859505"/>
    </source>
</evidence>
<evidence type="ECO:0000313" key="1">
    <source>
        <dbReference type="EMBL" id="HAT6345314.1"/>
    </source>
</evidence>
<dbReference type="EMBL" id="DACTUL010000026">
    <property type="protein sequence ID" value="HAT6345314.1"/>
    <property type="molecule type" value="Genomic_DNA"/>
</dbReference>
<name>A0AAD3UCG6_AERHY</name>
<comment type="caution">
    <text evidence="1">The sequence shown here is derived from an EMBL/GenBank/DDBJ whole genome shotgun (WGS) entry which is preliminary data.</text>
</comment>
<reference evidence="1" key="1">
    <citation type="journal article" date="2018" name="Genome Biol.">
        <title>SKESA: strategic k-mer extension for scrupulous assemblies.</title>
        <authorList>
            <person name="Souvorov A."/>
            <person name="Agarwala R."/>
            <person name="Lipman D.J."/>
        </authorList>
    </citation>
    <scope>NUCLEOTIDE SEQUENCE</scope>
    <source>
        <strain evidence="1">OLC2673_Aeromonas</strain>
    </source>
</reference>
<reference evidence="1" key="2">
    <citation type="submission" date="2020-01" db="EMBL/GenBank/DDBJ databases">
        <authorList>
            <consortium name="NCBI Pathogen Detection Project"/>
        </authorList>
    </citation>
    <scope>NUCLEOTIDE SEQUENCE</scope>
    <source>
        <strain evidence="1">OLC2673_Aeromonas</strain>
    </source>
</reference>
<protein>
    <submittedName>
        <fullName evidence="1">Uncharacterized protein</fullName>
    </submittedName>
</protein>
<dbReference type="Proteomes" id="UP000859505">
    <property type="component" value="Unassembled WGS sequence"/>
</dbReference>
<accession>A0AAD3UCG6</accession>
<sequence>MSVESELVEVIKTYSATVNVYAFEVPDNDQNPEAIAYRQIGYRRSTGYYEKDKEIRITRFHIVRVCNSYIELTEDSTFASILNKYTGGTILDLSLIESQDFKIEVNKKFERVYHVDVTHIVTFNK</sequence>
<organism evidence="1 2">
    <name type="scientific">Aeromonas hydrophila</name>
    <dbReference type="NCBI Taxonomy" id="644"/>
    <lineage>
        <taxon>Bacteria</taxon>
        <taxon>Pseudomonadati</taxon>
        <taxon>Pseudomonadota</taxon>
        <taxon>Gammaproteobacteria</taxon>
        <taxon>Aeromonadales</taxon>
        <taxon>Aeromonadaceae</taxon>
        <taxon>Aeromonas</taxon>
    </lineage>
</organism>
<dbReference type="AlphaFoldDB" id="A0AAD3UCG6"/>
<proteinExistence type="predicted"/>
<gene>
    <name evidence="1" type="ORF">JAJ28_003080</name>
</gene>